<gene>
    <name evidence="2" type="ORF">Q3982_09950</name>
</gene>
<evidence type="ECO:0000256" key="1">
    <source>
        <dbReference type="SAM" id="Phobius"/>
    </source>
</evidence>
<accession>A0AA43RLF9</accession>
<feature type="transmembrane region" description="Helical" evidence="1">
    <location>
        <begin position="65"/>
        <end position="86"/>
    </location>
</feature>
<dbReference type="AlphaFoldDB" id="A0AA43RLF9"/>
<dbReference type="Proteomes" id="UP001168575">
    <property type="component" value="Unassembled WGS sequence"/>
</dbReference>
<keyword evidence="1" id="KW-0812">Transmembrane</keyword>
<dbReference type="EMBL" id="JAUMVS010000404">
    <property type="protein sequence ID" value="MDO4842986.1"/>
    <property type="molecule type" value="Genomic_DNA"/>
</dbReference>
<keyword evidence="3" id="KW-1185">Reference proteome</keyword>
<reference evidence="2" key="1">
    <citation type="submission" date="2023-07" db="EMBL/GenBank/DDBJ databases">
        <title>Between Cages and Wild: Unraveling the Impact of Captivity on Animal Microbiomes and Antimicrobial Resistance.</title>
        <authorList>
            <person name="Schmartz G.P."/>
            <person name="Rehner J."/>
            <person name="Schuff M.J."/>
            <person name="Becker S.L."/>
            <person name="Kravczyk M."/>
            <person name="Gurevich A."/>
            <person name="Francke R."/>
            <person name="Mueller R."/>
            <person name="Keller V."/>
            <person name="Keller A."/>
        </authorList>
    </citation>
    <scope>NUCLEOTIDE SEQUENCE</scope>
    <source>
        <strain evidence="2">S12M_St_49</strain>
    </source>
</reference>
<protein>
    <submittedName>
        <fullName evidence="2">Uncharacterized protein</fullName>
    </submittedName>
</protein>
<proteinExistence type="predicted"/>
<keyword evidence="1" id="KW-0472">Membrane</keyword>
<feature type="non-terminal residue" evidence="2">
    <location>
        <position position="131"/>
    </location>
</feature>
<keyword evidence="1" id="KW-1133">Transmembrane helix</keyword>
<organism evidence="2 3">
    <name type="scientific">Phoenicibacter congonensis</name>
    <dbReference type="NCBI Taxonomy" id="1944646"/>
    <lineage>
        <taxon>Bacteria</taxon>
        <taxon>Bacillati</taxon>
        <taxon>Actinomycetota</taxon>
        <taxon>Coriobacteriia</taxon>
        <taxon>Eggerthellales</taxon>
        <taxon>Eggerthellaceae</taxon>
        <taxon>Phoenicibacter</taxon>
    </lineage>
</organism>
<sequence length="131" mass="14833">MLILREPLSALNSTQRTVFAENSIEWLSLPFISSISRRYSFGFLTLFPVKPSRFVKIKNTAAPTAASMLIVKAILLFIFIFFFYAASYAKSRQHSKSNTESRSVKAAAYRRAEAYPEAHSLRSVNFFPVAL</sequence>
<comment type="caution">
    <text evidence="2">The sequence shown here is derived from an EMBL/GenBank/DDBJ whole genome shotgun (WGS) entry which is preliminary data.</text>
</comment>
<name>A0AA43RLF9_9ACTN</name>
<evidence type="ECO:0000313" key="2">
    <source>
        <dbReference type="EMBL" id="MDO4842986.1"/>
    </source>
</evidence>
<evidence type="ECO:0000313" key="3">
    <source>
        <dbReference type="Proteomes" id="UP001168575"/>
    </source>
</evidence>